<dbReference type="AlphaFoldDB" id="A0A9K3CP47"/>
<reference evidence="1 2" key="1">
    <citation type="journal article" date="2018" name="PLoS ONE">
        <title>The draft genome of Kipferlia bialata reveals reductive genome evolution in fornicate parasites.</title>
        <authorList>
            <person name="Tanifuji G."/>
            <person name="Takabayashi S."/>
            <person name="Kume K."/>
            <person name="Takagi M."/>
            <person name="Nakayama T."/>
            <person name="Kamikawa R."/>
            <person name="Inagaki Y."/>
            <person name="Hashimoto T."/>
        </authorList>
    </citation>
    <scope>NUCLEOTIDE SEQUENCE [LARGE SCALE GENOMIC DNA]</scope>
    <source>
        <strain evidence="1">NY0173</strain>
    </source>
</reference>
<dbReference type="Proteomes" id="UP000265618">
    <property type="component" value="Unassembled WGS sequence"/>
</dbReference>
<protein>
    <submittedName>
        <fullName evidence="1">Uncharacterized protein</fullName>
    </submittedName>
</protein>
<proteinExistence type="predicted"/>
<dbReference type="EMBL" id="BDIP01000050">
    <property type="protein sequence ID" value="GIQ79747.1"/>
    <property type="molecule type" value="Genomic_DNA"/>
</dbReference>
<sequence>MSTPALNFDAVLPIIIRDADMLTAAMATRYSTRKYSSAPIPAEAFTALQEYAEELSALSPDFKLCVGAATPESKLFKLEWMVRASFKNASNFCAGLVRTGSVGYGL</sequence>
<organism evidence="1 2">
    <name type="scientific">Kipferlia bialata</name>
    <dbReference type="NCBI Taxonomy" id="797122"/>
    <lineage>
        <taxon>Eukaryota</taxon>
        <taxon>Metamonada</taxon>
        <taxon>Carpediemonas-like organisms</taxon>
        <taxon>Kipferlia</taxon>
    </lineage>
</organism>
<name>A0A9K3CP47_9EUKA</name>
<comment type="caution">
    <text evidence="1">The sequence shown here is derived from an EMBL/GenBank/DDBJ whole genome shotgun (WGS) entry which is preliminary data.</text>
</comment>
<evidence type="ECO:0000313" key="1">
    <source>
        <dbReference type="EMBL" id="GIQ79747.1"/>
    </source>
</evidence>
<evidence type="ECO:0000313" key="2">
    <source>
        <dbReference type="Proteomes" id="UP000265618"/>
    </source>
</evidence>
<accession>A0A9K3CP47</accession>
<keyword evidence="2" id="KW-1185">Reference proteome</keyword>
<gene>
    <name evidence="1" type="ORF">KIPB_000441</name>
</gene>